<reference evidence="2 3" key="1">
    <citation type="submission" date="2021-07" db="EMBL/GenBank/DDBJ databases">
        <authorList>
            <consortium name="Genoscope - CEA"/>
            <person name="William W."/>
        </authorList>
    </citation>
    <scope>NUCLEOTIDE SEQUENCE [LARGE SCALE GENOMIC DNA]</scope>
</reference>
<feature type="non-terminal residue" evidence="2">
    <location>
        <position position="1"/>
    </location>
</feature>
<evidence type="ECO:0000313" key="3">
    <source>
        <dbReference type="Proteomes" id="UP000694005"/>
    </source>
</evidence>
<feature type="transmembrane region" description="Helical" evidence="1">
    <location>
        <begin position="62"/>
        <end position="84"/>
    </location>
</feature>
<keyword evidence="1" id="KW-1133">Transmembrane helix</keyword>
<accession>A0A8D9D5N8</accession>
<sequence>LIYQSGTWKKAELRNSKKESVESASISSGLYFPPGSVKDPVSGGLNVELGFKPYTERLNRRIAVLELVVFLQIYFTVVVSAMFVNSEKEKVSTV</sequence>
<evidence type="ECO:0000313" key="2">
    <source>
        <dbReference type="EMBL" id="CAG7869571.1"/>
    </source>
</evidence>
<dbReference type="Proteomes" id="UP000694005">
    <property type="component" value="Chromosome A06"/>
</dbReference>
<dbReference type="Gramene" id="A06p18110.2_BraZ1">
    <property type="protein sequence ID" value="A06p18110.2_BraZ1.CDS.1"/>
    <property type="gene ID" value="A06g18110.2_BraZ1"/>
</dbReference>
<evidence type="ECO:0000256" key="1">
    <source>
        <dbReference type="SAM" id="Phobius"/>
    </source>
</evidence>
<keyword evidence="1" id="KW-0812">Transmembrane</keyword>
<protein>
    <submittedName>
        <fullName evidence="2">Uncharacterized protein</fullName>
    </submittedName>
</protein>
<dbReference type="EMBL" id="LS974622">
    <property type="protein sequence ID" value="CAG7869571.1"/>
    <property type="molecule type" value="Genomic_DNA"/>
</dbReference>
<organism evidence="2 3">
    <name type="scientific">Brassica campestris</name>
    <name type="common">Field mustard</name>
    <dbReference type="NCBI Taxonomy" id="3711"/>
    <lineage>
        <taxon>Eukaryota</taxon>
        <taxon>Viridiplantae</taxon>
        <taxon>Streptophyta</taxon>
        <taxon>Embryophyta</taxon>
        <taxon>Tracheophyta</taxon>
        <taxon>Spermatophyta</taxon>
        <taxon>Magnoliopsida</taxon>
        <taxon>eudicotyledons</taxon>
        <taxon>Gunneridae</taxon>
        <taxon>Pentapetalae</taxon>
        <taxon>rosids</taxon>
        <taxon>malvids</taxon>
        <taxon>Brassicales</taxon>
        <taxon>Brassicaceae</taxon>
        <taxon>Brassiceae</taxon>
        <taxon>Brassica</taxon>
    </lineage>
</organism>
<dbReference type="AlphaFoldDB" id="A0A8D9D5N8"/>
<gene>
    <name evidence="2" type="ORF">BRAPAZ1V2_A06P18110.2</name>
</gene>
<name>A0A8D9D5N8_BRACM</name>
<keyword evidence="1" id="KW-0472">Membrane</keyword>
<proteinExistence type="predicted"/>